<accession>A0A438FPP6</accession>
<proteinExistence type="predicted"/>
<protein>
    <recommendedName>
        <fullName evidence="3">DUF4283 domain-containing protein</fullName>
    </recommendedName>
</protein>
<evidence type="ECO:0000313" key="1">
    <source>
        <dbReference type="EMBL" id="RVW61929.1"/>
    </source>
</evidence>
<reference evidence="1 2" key="1">
    <citation type="journal article" date="2018" name="PLoS Genet.">
        <title>Population sequencing reveals clonal diversity and ancestral inbreeding in the grapevine cultivar Chardonnay.</title>
        <authorList>
            <person name="Roach M.J."/>
            <person name="Johnson D.L."/>
            <person name="Bohlmann J."/>
            <person name="van Vuuren H.J."/>
            <person name="Jones S.J."/>
            <person name="Pretorius I.S."/>
            <person name="Schmidt S.A."/>
            <person name="Borneman A.R."/>
        </authorList>
    </citation>
    <scope>NUCLEOTIDE SEQUENCE [LARGE SCALE GENOMIC DNA]</scope>
    <source>
        <strain evidence="2">cv. Chardonnay</strain>
        <tissue evidence="1">Leaf</tissue>
    </source>
</reference>
<evidence type="ECO:0000313" key="2">
    <source>
        <dbReference type="Proteomes" id="UP000288805"/>
    </source>
</evidence>
<name>A0A438FPP6_VITVI</name>
<evidence type="ECO:0008006" key="3">
    <source>
        <dbReference type="Google" id="ProtNLM"/>
    </source>
</evidence>
<sequence>MLKLKVCRLVEDGVGLLWTLKSFDISVEAVGGKLRGVEFFCRDEVLVRWHKYWEEGGRKFKLEREGHLGGWVVLVEKLRSLGVIPSSEVKELGSSVEVKTIPKERIAVESLVEAVRKDLRVVEDVKLCDEALVIERRGEDFSFWGSIALFDFNESFEVDRVLVRGDFCCTFGVERCLKIWRPLWGFVVVDEDTALLSHLQWARILVKYDGRIMPGSLQVDVGSFSFVI</sequence>
<dbReference type="AlphaFoldDB" id="A0A438FPP6"/>
<gene>
    <name evidence="1" type="ORF">CK203_064914</name>
</gene>
<dbReference type="Proteomes" id="UP000288805">
    <property type="component" value="Unassembled WGS sequence"/>
</dbReference>
<comment type="caution">
    <text evidence="1">The sequence shown here is derived from an EMBL/GenBank/DDBJ whole genome shotgun (WGS) entry which is preliminary data.</text>
</comment>
<organism evidence="1 2">
    <name type="scientific">Vitis vinifera</name>
    <name type="common">Grape</name>
    <dbReference type="NCBI Taxonomy" id="29760"/>
    <lineage>
        <taxon>Eukaryota</taxon>
        <taxon>Viridiplantae</taxon>
        <taxon>Streptophyta</taxon>
        <taxon>Embryophyta</taxon>
        <taxon>Tracheophyta</taxon>
        <taxon>Spermatophyta</taxon>
        <taxon>Magnoliopsida</taxon>
        <taxon>eudicotyledons</taxon>
        <taxon>Gunneridae</taxon>
        <taxon>Pentapetalae</taxon>
        <taxon>rosids</taxon>
        <taxon>Vitales</taxon>
        <taxon>Vitaceae</taxon>
        <taxon>Viteae</taxon>
        <taxon>Vitis</taxon>
    </lineage>
</organism>
<dbReference type="EMBL" id="QGNW01000797">
    <property type="protein sequence ID" value="RVW61929.1"/>
    <property type="molecule type" value="Genomic_DNA"/>
</dbReference>